<dbReference type="PANTHER" id="PTHR43581">
    <property type="entry name" value="ATP/GTP PHOSPHATASE"/>
    <property type="match status" value="1"/>
</dbReference>
<dbReference type="InterPro" id="IPR051396">
    <property type="entry name" value="Bact_Antivir_Def_Nuclease"/>
</dbReference>
<sequence>MLLTSLKIEHYRGIKWLELALGSTTVLVGENNCGKTSVLHALRACLYVLRSAGRASPFDELDLHFDSCRADPTTAPPIVITLTFEEETAGEWSDEVEQRLGGDGGVIALIPPDDHSRVQLRVTAEYSKATQEIETTFDFLDAVGNPLPPKNRSRLTNLQQLRPLFYLSALRDAGKEFSRTSQFWSPFVKHSQIDEATKASIEAQLEDINAQIIEAHGTFKGVREHLGKVQELVALGGQDVVSVDAVPARVFDMLNRTQVSIASATGARLPIGRHGEGTQSLTVLMLFDAFLKSELARKQGVRESKPIVALEEPEAHLHPNAVRALWKTIRDIDGQKLIATHSGDLLSEVDLTAIRRIYKSEGQVKVGALAVGTLAPRDQRKFDFLVRRTRGELFFARCWLLGEGETEAILFAGVAEVLGLDLEQAGVRCVEYRLGDIDYFLDAANALGISWHCMTDADDQGAKDAKKAIDRLPGMRKRPSRHISVLVNAASIEPYLAANGFLDVYEAIAVPAKKLAKLTVSPGDPAYADQIIKCIPDKPSAAYAVVEAMRQRGPASIPKAL</sequence>
<name>A0ABR5VKM4_MARGR</name>
<dbReference type="Proteomes" id="UP000075766">
    <property type="component" value="Unassembled WGS sequence"/>
</dbReference>
<organism evidence="2 3">
    <name type="scientific">Marichromatium gracile</name>
    <name type="common">Chromatium gracile</name>
    <dbReference type="NCBI Taxonomy" id="1048"/>
    <lineage>
        <taxon>Bacteria</taxon>
        <taxon>Pseudomonadati</taxon>
        <taxon>Pseudomonadota</taxon>
        <taxon>Gammaproteobacteria</taxon>
        <taxon>Chromatiales</taxon>
        <taxon>Chromatiaceae</taxon>
        <taxon>Marichromatium</taxon>
    </lineage>
</organism>
<dbReference type="InterPro" id="IPR034139">
    <property type="entry name" value="TOPRIM_OLD"/>
</dbReference>
<protein>
    <recommendedName>
        <fullName evidence="1">OLD protein-like TOPRIM domain-containing protein</fullName>
    </recommendedName>
</protein>
<dbReference type="Pfam" id="PF11398">
    <property type="entry name" value="DUF2813"/>
    <property type="match status" value="1"/>
</dbReference>
<keyword evidence="3" id="KW-1185">Reference proteome</keyword>
<dbReference type="Pfam" id="PF20469">
    <property type="entry name" value="OLD-like_TOPRIM"/>
    <property type="match status" value="1"/>
</dbReference>
<proteinExistence type="predicted"/>
<dbReference type="Gene3D" id="3.40.50.300">
    <property type="entry name" value="P-loop containing nucleotide triphosphate hydrolases"/>
    <property type="match status" value="1"/>
</dbReference>
<dbReference type="PANTHER" id="PTHR43581:SF4">
    <property type="entry name" value="ATP_GTP PHOSPHATASE"/>
    <property type="match status" value="1"/>
</dbReference>
<evidence type="ECO:0000259" key="1">
    <source>
        <dbReference type="Pfam" id="PF20469"/>
    </source>
</evidence>
<dbReference type="EMBL" id="LSYU01000002">
    <property type="protein sequence ID" value="KXX66261.1"/>
    <property type="molecule type" value="Genomic_DNA"/>
</dbReference>
<evidence type="ECO:0000313" key="3">
    <source>
        <dbReference type="Proteomes" id="UP000075766"/>
    </source>
</evidence>
<dbReference type="RefSeq" id="WP_062271489.1">
    <property type="nucleotide sequence ID" value="NZ_LSYU01000002.1"/>
</dbReference>
<evidence type="ECO:0000313" key="2">
    <source>
        <dbReference type="EMBL" id="KXX66261.1"/>
    </source>
</evidence>
<gene>
    <name evidence="2" type="ORF">AY586_05780</name>
</gene>
<dbReference type="InterPro" id="IPR022602">
    <property type="entry name" value="DUF2813"/>
</dbReference>
<dbReference type="SUPFAM" id="SSF52540">
    <property type="entry name" value="P-loop containing nucleoside triphosphate hydrolases"/>
    <property type="match status" value="1"/>
</dbReference>
<feature type="domain" description="OLD protein-like TOPRIM" evidence="1">
    <location>
        <begin position="394"/>
        <end position="458"/>
    </location>
</feature>
<accession>A0ABR5VKM4</accession>
<reference evidence="2 3" key="1">
    <citation type="submission" date="2016-02" db="EMBL/GenBank/DDBJ databases">
        <title>Genome sequence of Marichromatium gracile YL-28, a purple sulfur bacterium.</title>
        <authorList>
            <person name="Zhao C."/>
            <person name="Hong X."/>
            <person name="Chen S."/>
            <person name="Yang S."/>
        </authorList>
    </citation>
    <scope>NUCLEOTIDE SEQUENCE [LARGE SCALE GENOMIC DNA]</scope>
    <source>
        <strain evidence="2 3">YL28</strain>
    </source>
</reference>
<comment type="caution">
    <text evidence="2">The sequence shown here is derived from an EMBL/GenBank/DDBJ whole genome shotgun (WGS) entry which is preliminary data.</text>
</comment>
<dbReference type="CDD" id="cd01026">
    <property type="entry name" value="TOPRIM_OLD"/>
    <property type="match status" value="1"/>
</dbReference>
<dbReference type="InterPro" id="IPR027417">
    <property type="entry name" value="P-loop_NTPase"/>
</dbReference>